<feature type="domain" description="AsmA" evidence="2">
    <location>
        <begin position="4"/>
        <end position="182"/>
    </location>
</feature>
<evidence type="ECO:0000313" key="3">
    <source>
        <dbReference type="EMBL" id="MCT4702561.1"/>
    </source>
</evidence>
<proteinExistence type="predicted"/>
<evidence type="ECO:0000256" key="1">
    <source>
        <dbReference type="SAM" id="MobiDB-lite"/>
    </source>
</evidence>
<dbReference type="InterPro" id="IPR052894">
    <property type="entry name" value="AsmA-related"/>
</dbReference>
<dbReference type="PANTHER" id="PTHR30441">
    <property type="entry name" value="DUF748 DOMAIN-CONTAINING PROTEIN"/>
    <property type="match status" value="1"/>
</dbReference>
<dbReference type="EMBL" id="JALHAP010000078">
    <property type="protein sequence ID" value="MCT4702561.1"/>
    <property type="molecule type" value="Genomic_DNA"/>
</dbReference>
<evidence type="ECO:0000259" key="2">
    <source>
        <dbReference type="Pfam" id="PF05170"/>
    </source>
</evidence>
<name>A0A9X3ANX6_9ENTR</name>
<dbReference type="GO" id="GO:0090313">
    <property type="term" value="P:regulation of protein targeting to membrane"/>
    <property type="evidence" value="ECO:0007669"/>
    <property type="project" value="TreeGrafter"/>
</dbReference>
<comment type="caution">
    <text evidence="3">The sequence shown here is derived from an EMBL/GenBank/DDBJ whole genome shotgun (WGS) entry which is preliminary data.</text>
</comment>
<dbReference type="Pfam" id="PF05170">
    <property type="entry name" value="AsmA"/>
    <property type="match status" value="2"/>
</dbReference>
<sequence length="615" mass="67968">MRRLLTALVILLAVLVAGLSALVLLVNPNDFRAYMVRQVEQRSGYQLTLDGPLRWHVWPQLSILSGRMSLTAPGASQPLVSSDNMRLDVALLPLLSHQLQVRQVMLKGAVIQLTPQSEERKPKDAPVGPVGNNPPVPENDPGWSFDIAKLKVADSVLVFQHADDEQITVRNINLQMEQDDKKQAHVELSSRINRDQRDLNLSLVADLDASHFPQKLDAKISQLTYQLKGADLPKPGIMGGGTLQVSWGQAEKKLELNNLQLTANDSDLQGSASVVLDEKPQWAADLNANNLNLDKLALATPATNTTAAQRGQQQNTLPRPVIATGVEETTYRNLRGFSAQVSVAAKSVRWRGLEFTDVHSAISNDFGLLKITELAGKFGKGNMSLPGELDARDSEPQLRFHPKIEDIEIGPILTAFDYPIALSGEFSMQGEFSGDRLNAEAFRRSWQGEASVTMANSRLQGMNFQQLIQQAVERSNSDVKAQQNYENVTRLDSFSAAATLDNGQLDLKKMSGGSSLLTLTGEGTMDLVKEVCDTRFDVTVTGGWEGDSRLVALLKDTPIPLRVYGPWAELNYSLQVDQVLRKQLQDEAKRRLKEWADRNKDSSRSKDIKQLLDKL</sequence>
<reference evidence="3" key="1">
    <citation type="submission" date="2022-03" db="EMBL/GenBank/DDBJ databases">
        <title>Proposal of a novel genus Dryocolo and two novel species.</title>
        <authorList>
            <person name="Maddock D.W."/>
            <person name="Brady C.L."/>
            <person name="Denman S."/>
            <person name="Arnold D."/>
        </authorList>
    </citation>
    <scope>NUCLEOTIDE SEQUENCE</scope>
    <source>
        <strain evidence="3">H6W4</strain>
    </source>
</reference>
<dbReference type="NCBIfam" id="NF008091">
    <property type="entry name" value="PRK10833.1"/>
    <property type="match status" value="1"/>
</dbReference>
<feature type="domain" description="AsmA" evidence="2">
    <location>
        <begin position="220"/>
        <end position="508"/>
    </location>
</feature>
<accession>A0A9X3ANX6</accession>
<organism evidence="3 4">
    <name type="scientific">Dryocola boscaweniae</name>
    <dbReference type="NCBI Taxonomy" id="2925397"/>
    <lineage>
        <taxon>Bacteria</taxon>
        <taxon>Pseudomonadati</taxon>
        <taxon>Pseudomonadota</taxon>
        <taxon>Gammaproteobacteria</taxon>
        <taxon>Enterobacterales</taxon>
        <taxon>Enterobacteriaceae</taxon>
        <taxon>Dryocola</taxon>
    </lineage>
</organism>
<keyword evidence="4" id="KW-1185">Reference proteome</keyword>
<dbReference type="GO" id="GO:0005886">
    <property type="term" value="C:plasma membrane"/>
    <property type="evidence" value="ECO:0007669"/>
    <property type="project" value="TreeGrafter"/>
</dbReference>
<dbReference type="PANTHER" id="PTHR30441:SF4">
    <property type="entry name" value="PROTEIN ASMA"/>
    <property type="match status" value="1"/>
</dbReference>
<dbReference type="Proteomes" id="UP001150641">
    <property type="component" value="Unassembled WGS sequence"/>
</dbReference>
<gene>
    <name evidence="3" type="primary">asmA</name>
    <name evidence="3" type="ORF">MUA00_12260</name>
</gene>
<protein>
    <submittedName>
        <fullName evidence="3">Outer membrane assembly protein AsmA</fullName>
    </submittedName>
</protein>
<dbReference type="InterPro" id="IPR007844">
    <property type="entry name" value="AsmA"/>
</dbReference>
<dbReference type="RefSeq" id="WP_271123318.1">
    <property type="nucleotide sequence ID" value="NZ_JALHAN010000065.1"/>
</dbReference>
<feature type="region of interest" description="Disordered" evidence="1">
    <location>
        <begin position="115"/>
        <end position="139"/>
    </location>
</feature>
<dbReference type="AlphaFoldDB" id="A0A9X3ANX6"/>
<evidence type="ECO:0000313" key="4">
    <source>
        <dbReference type="Proteomes" id="UP001150641"/>
    </source>
</evidence>